<dbReference type="Pfam" id="PF17759">
    <property type="entry name" value="tRNA_synthFbeta"/>
    <property type="match status" value="1"/>
</dbReference>
<dbReference type="InterPro" id="IPR020825">
    <property type="entry name" value="Phe-tRNA_synthase-like_B3/B4"/>
</dbReference>
<dbReference type="Gene3D" id="2.40.50.140">
    <property type="entry name" value="Nucleic acid-binding proteins"/>
    <property type="match status" value="1"/>
</dbReference>
<dbReference type="Pfam" id="PF01588">
    <property type="entry name" value="tRNA_bind"/>
    <property type="match status" value="1"/>
</dbReference>
<evidence type="ECO:0000256" key="10">
    <source>
        <dbReference type="ARBA" id="ARBA00022842"/>
    </source>
</evidence>
<dbReference type="SUPFAM" id="SSF50249">
    <property type="entry name" value="Nucleic acid-binding proteins"/>
    <property type="match status" value="1"/>
</dbReference>
<feature type="domain" description="B5" evidence="19">
    <location>
        <begin position="412"/>
        <end position="488"/>
    </location>
</feature>
<feature type="binding site" evidence="15">
    <location>
        <position position="475"/>
    </location>
    <ligand>
        <name>Mg(2+)</name>
        <dbReference type="ChEBI" id="CHEBI:18420"/>
        <note>shared with alpha subunit</note>
    </ligand>
</feature>
<dbReference type="Pfam" id="PF03484">
    <property type="entry name" value="B5"/>
    <property type="match status" value="1"/>
</dbReference>
<evidence type="ECO:0000256" key="8">
    <source>
        <dbReference type="ARBA" id="ARBA00022741"/>
    </source>
</evidence>
<dbReference type="GO" id="GO:0004826">
    <property type="term" value="F:phenylalanine-tRNA ligase activity"/>
    <property type="evidence" value="ECO:0007669"/>
    <property type="project" value="UniProtKB-EC"/>
</dbReference>
<evidence type="ECO:0000256" key="6">
    <source>
        <dbReference type="ARBA" id="ARBA00022598"/>
    </source>
</evidence>
<evidence type="ECO:0000259" key="17">
    <source>
        <dbReference type="PROSITE" id="PS50886"/>
    </source>
</evidence>
<keyword evidence="7 15" id="KW-0479">Metal-binding</keyword>
<dbReference type="PANTHER" id="PTHR10947">
    <property type="entry name" value="PHENYLALANYL-TRNA SYNTHETASE BETA CHAIN AND LEUCINE-RICH REPEAT-CONTAINING PROTEIN 47"/>
    <property type="match status" value="1"/>
</dbReference>
<dbReference type="SMART" id="SM00874">
    <property type="entry name" value="B5"/>
    <property type="match status" value="1"/>
</dbReference>
<keyword evidence="13 15" id="KW-0030">Aminoacyl-tRNA synthetase</keyword>
<dbReference type="InterPro" id="IPR036690">
    <property type="entry name" value="Fdx_antiC-bd_sf"/>
</dbReference>
<feature type="domain" description="TRNA-binding" evidence="17">
    <location>
        <begin position="51"/>
        <end position="160"/>
    </location>
</feature>
<dbReference type="InterPro" id="IPR009061">
    <property type="entry name" value="DNA-bd_dom_put_sf"/>
</dbReference>
<comment type="caution">
    <text evidence="20">The sequence shown here is derived from an EMBL/GenBank/DDBJ whole genome shotgun (WGS) entry which is preliminary data.</text>
</comment>
<comment type="subunit">
    <text evidence="3 15">Tetramer of two alpha and two beta subunits.</text>
</comment>
<sequence length="855" mass="90736">MKISHHWLSEMFVEGALDAALAAWSAEGKAAAWTRLLTGLGLEVEAVQAVGEAVRSIVVGEIRGKSPHPQADKLTVVELFDGTGVVQVVCGASNLPAIGGKVAFAPVGAVLPGGLAIAARELRGVASHGMICSEAELEIGADDGGILVLPESWRAGERLVDRVPGIVDTILELGITPNRPDALGHLGVARDVATKLGLPLRPPAVRRPDAPDAPGLVSIAAPDRCGRYLGYVLEGMSVQPSPLWMRVRLHRLGLRAISNVVDVTNFVLMECGQPLHAFDRDRLAEGRVVVRRAERDEPMTTLDGTQKLLTAEDLVIADASAPQALAGVMGGAHSMVHAGTHNLLLEAAWFAPAGIRATARRHGYATDSSYRFERGVDHGVGLERAALRALELLLELAGGRCTAWTDAPGERPPAPTIALRLPRVAALLGVEVPVSTARAVLAGLEVQVREDSPEVWTCVAPTHRPDLRREVDLIEELMRFYGLDKVPARLTVPQAARAAAHSDPVTELGDRLAEGLRDAGLHEHVAMAFVAENKVEFFAVPPERRVRVENPMRAAGVMRTHMLPGLLDALAHNVARHTRPVRLFEVGRIYAWPERHVLKDGPTAAIDALLPLERAIAAALIYGGAKGGVQAREITGAAVQALARVGLRARPVDPPTPAAHLHPGVQAALAVGDAIVGEAGEVHPDLIRAWDLPEGTRVYYAEIAVEALPARVTAKARDLPRFPSTARDLSLEIPVTLSAARVVAALTRAAITCTAQEHVELQAAQSVGFAEGKIAPGAAGEVRLAADSFGEPAIEVLEDYRGAGVPAGHRALLLRLHYAAEQRSVTDDEAQALHTAIVAAACEALRVDAPTVRPR</sequence>
<gene>
    <name evidence="15 20" type="primary">pheT</name>
    <name evidence="20" type="ORF">K7C98_43185</name>
</gene>
<dbReference type="InterPro" id="IPR041616">
    <property type="entry name" value="PheRS_beta_core"/>
</dbReference>
<keyword evidence="5 16" id="KW-0820">tRNA-binding</keyword>
<comment type="similarity">
    <text evidence="2 15">Belongs to the phenylalanyl-tRNA synthetase beta subunit family. Type 1 subfamily.</text>
</comment>
<dbReference type="NCBIfam" id="TIGR00472">
    <property type="entry name" value="pheT_bact"/>
    <property type="match status" value="1"/>
</dbReference>
<keyword evidence="9 15" id="KW-0067">ATP-binding</keyword>
<dbReference type="PROSITE" id="PS51483">
    <property type="entry name" value="B5"/>
    <property type="match status" value="1"/>
</dbReference>
<proteinExistence type="inferred from homology"/>
<evidence type="ECO:0000256" key="9">
    <source>
        <dbReference type="ARBA" id="ARBA00022840"/>
    </source>
</evidence>
<dbReference type="EC" id="6.1.1.20" evidence="15"/>
<keyword evidence="8 15" id="KW-0547">Nucleotide-binding</keyword>
<evidence type="ECO:0000256" key="14">
    <source>
        <dbReference type="ARBA" id="ARBA00049255"/>
    </source>
</evidence>
<evidence type="ECO:0000256" key="2">
    <source>
        <dbReference type="ARBA" id="ARBA00008653"/>
    </source>
</evidence>
<dbReference type="Gene3D" id="3.30.70.380">
    <property type="entry name" value="Ferrodoxin-fold anticodon-binding domain"/>
    <property type="match status" value="1"/>
</dbReference>
<dbReference type="InterPro" id="IPR004532">
    <property type="entry name" value="Phe-tRNA-ligase_IIc_bsu_bact"/>
</dbReference>
<feature type="binding site" evidence="15">
    <location>
        <position position="472"/>
    </location>
    <ligand>
        <name>Mg(2+)</name>
        <dbReference type="ChEBI" id="CHEBI:18420"/>
        <note>shared with alpha subunit</note>
    </ligand>
</feature>
<dbReference type="Gene3D" id="3.50.40.10">
    <property type="entry name" value="Phenylalanyl-trna Synthetase, Chain B, domain 3"/>
    <property type="match status" value="1"/>
</dbReference>
<dbReference type="SMART" id="SM00873">
    <property type="entry name" value="B3_4"/>
    <property type="match status" value="1"/>
</dbReference>
<feature type="binding site" evidence="15">
    <location>
        <position position="476"/>
    </location>
    <ligand>
        <name>Mg(2+)</name>
        <dbReference type="ChEBI" id="CHEBI:18420"/>
        <note>shared with alpha subunit</note>
    </ligand>
</feature>
<dbReference type="SMART" id="SM00896">
    <property type="entry name" value="FDX-ACB"/>
    <property type="match status" value="1"/>
</dbReference>
<keyword evidence="11 16" id="KW-0694">RNA-binding</keyword>
<evidence type="ECO:0000313" key="20">
    <source>
        <dbReference type="EMBL" id="MBZ5716080.1"/>
    </source>
</evidence>
<protein>
    <recommendedName>
        <fullName evidence="15">Phenylalanine--tRNA ligase beta subunit</fullName>
        <ecNumber evidence="15">6.1.1.20</ecNumber>
    </recommendedName>
    <alternativeName>
        <fullName evidence="15">Phenylalanyl-tRNA synthetase beta subunit</fullName>
        <shortName evidence="15">PheRS</shortName>
    </alternativeName>
</protein>
<evidence type="ECO:0000313" key="21">
    <source>
        <dbReference type="Proteomes" id="UP001139031"/>
    </source>
</evidence>
<organism evidence="20 21">
    <name type="scientific">Nannocystis pusilla</name>
    <dbReference type="NCBI Taxonomy" id="889268"/>
    <lineage>
        <taxon>Bacteria</taxon>
        <taxon>Pseudomonadati</taxon>
        <taxon>Myxococcota</taxon>
        <taxon>Polyangia</taxon>
        <taxon>Nannocystales</taxon>
        <taxon>Nannocystaceae</taxon>
        <taxon>Nannocystis</taxon>
    </lineage>
</organism>
<evidence type="ECO:0000256" key="15">
    <source>
        <dbReference type="HAMAP-Rule" id="MF_00283"/>
    </source>
</evidence>
<keyword evidence="10 15" id="KW-0460">Magnesium</keyword>
<dbReference type="InterPro" id="IPR005146">
    <property type="entry name" value="B3/B4_tRNA-bd"/>
</dbReference>
<dbReference type="InterPro" id="IPR005121">
    <property type="entry name" value="Fdx_antiC-bd"/>
</dbReference>
<comment type="subcellular location">
    <subcellularLocation>
        <location evidence="1 15">Cytoplasm</location>
    </subcellularLocation>
</comment>
<comment type="catalytic activity">
    <reaction evidence="14 15">
        <text>tRNA(Phe) + L-phenylalanine + ATP = L-phenylalanyl-tRNA(Phe) + AMP + diphosphate + H(+)</text>
        <dbReference type="Rhea" id="RHEA:19413"/>
        <dbReference type="Rhea" id="RHEA-COMP:9668"/>
        <dbReference type="Rhea" id="RHEA-COMP:9699"/>
        <dbReference type="ChEBI" id="CHEBI:15378"/>
        <dbReference type="ChEBI" id="CHEBI:30616"/>
        <dbReference type="ChEBI" id="CHEBI:33019"/>
        <dbReference type="ChEBI" id="CHEBI:58095"/>
        <dbReference type="ChEBI" id="CHEBI:78442"/>
        <dbReference type="ChEBI" id="CHEBI:78531"/>
        <dbReference type="ChEBI" id="CHEBI:456215"/>
        <dbReference type="EC" id="6.1.1.20"/>
    </reaction>
</comment>
<dbReference type="PROSITE" id="PS50886">
    <property type="entry name" value="TRBD"/>
    <property type="match status" value="1"/>
</dbReference>
<evidence type="ECO:0000256" key="5">
    <source>
        <dbReference type="ARBA" id="ARBA00022555"/>
    </source>
</evidence>
<dbReference type="InterPro" id="IPR012340">
    <property type="entry name" value="NA-bd_OB-fold"/>
</dbReference>
<evidence type="ECO:0000256" key="11">
    <source>
        <dbReference type="ARBA" id="ARBA00022884"/>
    </source>
</evidence>
<evidence type="ECO:0000256" key="13">
    <source>
        <dbReference type="ARBA" id="ARBA00023146"/>
    </source>
</evidence>
<dbReference type="CDD" id="cd02796">
    <property type="entry name" value="tRNA_bind_bactPheRS"/>
    <property type="match status" value="1"/>
</dbReference>
<dbReference type="SUPFAM" id="SSF55681">
    <property type="entry name" value="Class II aaRS and biotin synthetases"/>
    <property type="match status" value="1"/>
</dbReference>
<reference evidence="20" key="1">
    <citation type="submission" date="2021-08" db="EMBL/GenBank/DDBJ databases">
        <authorList>
            <person name="Stevens D.C."/>
        </authorList>
    </citation>
    <scope>NUCLEOTIDE SEQUENCE</scope>
    <source>
        <strain evidence="20">DSM 53165</strain>
    </source>
</reference>
<evidence type="ECO:0000259" key="18">
    <source>
        <dbReference type="PROSITE" id="PS51447"/>
    </source>
</evidence>
<name>A0ABS7U6X8_9BACT</name>
<evidence type="ECO:0000256" key="7">
    <source>
        <dbReference type="ARBA" id="ARBA00022723"/>
    </source>
</evidence>
<dbReference type="InterPro" id="IPR033714">
    <property type="entry name" value="tRNA_bind_bactPheRS"/>
</dbReference>
<evidence type="ECO:0000256" key="1">
    <source>
        <dbReference type="ARBA" id="ARBA00004496"/>
    </source>
</evidence>
<keyword evidence="4 15" id="KW-0963">Cytoplasm</keyword>
<evidence type="ECO:0000256" key="4">
    <source>
        <dbReference type="ARBA" id="ARBA00022490"/>
    </source>
</evidence>
<dbReference type="Proteomes" id="UP001139031">
    <property type="component" value="Unassembled WGS sequence"/>
</dbReference>
<evidence type="ECO:0000256" key="12">
    <source>
        <dbReference type="ARBA" id="ARBA00022917"/>
    </source>
</evidence>
<dbReference type="Gene3D" id="3.30.56.10">
    <property type="match status" value="2"/>
</dbReference>
<dbReference type="InterPro" id="IPR005147">
    <property type="entry name" value="tRNA_synthase_B5-dom"/>
</dbReference>
<dbReference type="InterPro" id="IPR002547">
    <property type="entry name" value="tRNA-bd_dom"/>
</dbReference>
<keyword evidence="6 15" id="KW-0436">Ligase</keyword>
<dbReference type="EMBL" id="JAIRAU010000061">
    <property type="protein sequence ID" value="MBZ5716080.1"/>
    <property type="molecule type" value="Genomic_DNA"/>
</dbReference>
<dbReference type="SUPFAM" id="SSF46955">
    <property type="entry name" value="Putative DNA-binding domain"/>
    <property type="match status" value="1"/>
</dbReference>
<dbReference type="PANTHER" id="PTHR10947:SF0">
    <property type="entry name" value="PHENYLALANINE--TRNA LIGASE BETA SUBUNIT"/>
    <property type="match status" value="1"/>
</dbReference>
<dbReference type="InterPro" id="IPR045864">
    <property type="entry name" value="aa-tRNA-synth_II/BPL/LPL"/>
</dbReference>
<feature type="binding site" evidence="15">
    <location>
        <position position="466"/>
    </location>
    <ligand>
        <name>Mg(2+)</name>
        <dbReference type="ChEBI" id="CHEBI:18420"/>
        <note>shared with alpha subunit</note>
    </ligand>
</feature>
<accession>A0ABS7U6X8</accession>
<dbReference type="CDD" id="cd00769">
    <property type="entry name" value="PheRS_beta_core"/>
    <property type="match status" value="1"/>
</dbReference>
<evidence type="ECO:0000256" key="16">
    <source>
        <dbReference type="PROSITE-ProRule" id="PRU00209"/>
    </source>
</evidence>
<dbReference type="PROSITE" id="PS51447">
    <property type="entry name" value="FDX_ACB"/>
    <property type="match status" value="1"/>
</dbReference>
<feature type="domain" description="FDX-ACB" evidence="18">
    <location>
        <begin position="720"/>
        <end position="853"/>
    </location>
</feature>
<evidence type="ECO:0000259" key="19">
    <source>
        <dbReference type="PROSITE" id="PS51483"/>
    </source>
</evidence>
<dbReference type="Gene3D" id="3.30.930.10">
    <property type="entry name" value="Bira Bifunctional Protein, Domain 2"/>
    <property type="match status" value="1"/>
</dbReference>
<dbReference type="SUPFAM" id="SSF56037">
    <property type="entry name" value="PheT/TilS domain"/>
    <property type="match status" value="1"/>
</dbReference>
<dbReference type="RefSeq" id="WP_224197822.1">
    <property type="nucleotide sequence ID" value="NZ_JAIRAU010000061.1"/>
</dbReference>
<dbReference type="HAMAP" id="MF_00283">
    <property type="entry name" value="Phe_tRNA_synth_beta1"/>
    <property type="match status" value="1"/>
</dbReference>
<keyword evidence="21" id="KW-1185">Reference proteome</keyword>
<dbReference type="Pfam" id="PF03483">
    <property type="entry name" value="B3_4"/>
    <property type="match status" value="1"/>
</dbReference>
<evidence type="ECO:0000256" key="3">
    <source>
        <dbReference type="ARBA" id="ARBA00011209"/>
    </source>
</evidence>
<dbReference type="InterPro" id="IPR045060">
    <property type="entry name" value="Phe-tRNA-ligase_IIc_bsu"/>
</dbReference>
<keyword evidence="12 15" id="KW-0648">Protein biosynthesis</keyword>
<comment type="cofactor">
    <cofactor evidence="15">
        <name>Mg(2+)</name>
        <dbReference type="ChEBI" id="CHEBI:18420"/>
    </cofactor>
    <text evidence="15">Binds 2 magnesium ions per tetramer.</text>
</comment>